<dbReference type="OrthoDB" id="8063408at2759"/>
<sequence length="160" mass="18530">MIFCNYVDSLFKALGLQHNTEKWHLFADSSKASLKAVLLHNGNKYSSILVGFAVCMKETYKNLKHMLSSNEYSKPYWHICADLEVIAVLFGLQAGYTKFCCFLCRWDSRDRKKALHKEGVAQATVPHIGCEECRERITSCLRKHFLAFIADQIRFYEEFC</sequence>
<name>A0A4Y2AZT1_ARAVE</name>
<evidence type="ECO:0000313" key="1">
    <source>
        <dbReference type="EMBL" id="GBL85268.1"/>
    </source>
</evidence>
<organism evidence="1 2">
    <name type="scientific">Araneus ventricosus</name>
    <name type="common">Orbweaver spider</name>
    <name type="synonym">Epeira ventricosa</name>
    <dbReference type="NCBI Taxonomy" id="182803"/>
    <lineage>
        <taxon>Eukaryota</taxon>
        <taxon>Metazoa</taxon>
        <taxon>Ecdysozoa</taxon>
        <taxon>Arthropoda</taxon>
        <taxon>Chelicerata</taxon>
        <taxon>Arachnida</taxon>
        <taxon>Araneae</taxon>
        <taxon>Araneomorphae</taxon>
        <taxon>Entelegynae</taxon>
        <taxon>Araneoidea</taxon>
        <taxon>Araneidae</taxon>
        <taxon>Araneus</taxon>
    </lineage>
</organism>
<keyword evidence="2" id="KW-1185">Reference proteome</keyword>
<dbReference type="EMBL" id="BGPR01000042">
    <property type="protein sequence ID" value="GBL85268.1"/>
    <property type="molecule type" value="Genomic_DNA"/>
</dbReference>
<gene>
    <name evidence="1" type="ORF">AVEN_222734_1</name>
</gene>
<protein>
    <submittedName>
        <fullName evidence="1">Uncharacterized protein</fullName>
    </submittedName>
</protein>
<dbReference type="Proteomes" id="UP000499080">
    <property type="component" value="Unassembled WGS sequence"/>
</dbReference>
<dbReference type="PANTHER" id="PTHR46114:SF1">
    <property type="entry name" value="ZAD DOMAIN-CONTAINING PROTEIN"/>
    <property type="match status" value="1"/>
</dbReference>
<comment type="caution">
    <text evidence="1">The sequence shown here is derived from an EMBL/GenBank/DDBJ whole genome shotgun (WGS) entry which is preliminary data.</text>
</comment>
<proteinExistence type="predicted"/>
<dbReference type="AlphaFoldDB" id="A0A4Y2AZT1"/>
<accession>A0A4Y2AZT1</accession>
<reference evidence="1 2" key="1">
    <citation type="journal article" date="2019" name="Sci. Rep.">
        <title>Orb-weaving spider Araneus ventricosus genome elucidates the spidroin gene catalogue.</title>
        <authorList>
            <person name="Kono N."/>
            <person name="Nakamura H."/>
            <person name="Ohtoshi R."/>
            <person name="Moran D.A.P."/>
            <person name="Shinohara A."/>
            <person name="Yoshida Y."/>
            <person name="Fujiwara M."/>
            <person name="Mori M."/>
            <person name="Tomita M."/>
            <person name="Arakawa K."/>
        </authorList>
    </citation>
    <scope>NUCLEOTIDE SEQUENCE [LARGE SCALE GENOMIC DNA]</scope>
</reference>
<evidence type="ECO:0000313" key="2">
    <source>
        <dbReference type="Proteomes" id="UP000499080"/>
    </source>
</evidence>
<dbReference type="PANTHER" id="PTHR46114">
    <property type="entry name" value="APPLE DOMAIN-CONTAINING PROTEIN"/>
    <property type="match status" value="1"/>
</dbReference>